<feature type="transmembrane region" description="Helical" evidence="1">
    <location>
        <begin position="60"/>
        <end position="82"/>
    </location>
</feature>
<feature type="transmembrane region" description="Helical" evidence="1">
    <location>
        <begin position="89"/>
        <end position="109"/>
    </location>
</feature>
<gene>
    <name evidence="2" type="ORF">ACFQ39_07710</name>
</gene>
<name>A0ABW3Y443_9FLAO</name>
<evidence type="ECO:0008006" key="4">
    <source>
        <dbReference type="Google" id="ProtNLM"/>
    </source>
</evidence>
<keyword evidence="1" id="KW-0472">Membrane</keyword>
<dbReference type="EMBL" id="JBHTMY010000003">
    <property type="protein sequence ID" value="MFD1315499.1"/>
    <property type="molecule type" value="Genomic_DNA"/>
</dbReference>
<feature type="transmembrane region" description="Helical" evidence="1">
    <location>
        <begin position="12"/>
        <end position="32"/>
    </location>
</feature>
<reference evidence="3" key="1">
    <citation type="journal article" date="2019" name="Int. J. Syst. Evol. Microbiol.">
        <title>The Global Catalogue of Microorganisms (GCM) 10K type strain sequencing project: providing services to taxonomists for standard genome sequencing and annotation.</title>
        <authorList>
            <consortium name="The Broad Institute Genomics Platform"/>
            <consortium name="The Broad Institute Genome Sequencing Center for Infectious Disease"/>
            <person name="Wu L."/>
            <person name="Ma J."/>
        </authorList>
    </citation>
    <scope>NUCLEOTIDE SEQUENCE [LARGE SCALE GENOMIC DNA]</scope>
    <source>
        <strain evidence="3">CCUG 61485</strain>
    </source>
</reference>
<proteinExistence type="predicted"/>
<accession>A0ABW3Y443</accession>
<comment type="caution">
    <text evidence="2">The sequence shown here is derived from an EMBL/GenBank/DDBJ whole genome shotgun (WGS) entry which is preliminary data.</text>
</comment>
<dbReference type="Proteomes" id="UP001597201">
    <property type="component" value="Unassembled WGS sequence"/>
</dbReference>
<keyword evidence="1" id="KW-0812">Transmembrane</keyword>
<feature type="transmembrane region" description="Helical" evidence="1">
    <location>
        <begin position="115"/>
        <end position="137"/>
    </location>
</feature>
<evidence type="ECO:0000313" key="2">
    <source>
        <dbReference type="EMBL" id="MFD1315499.1"/>
    </source>
</evidence>
<evidence type="ECO:0000256" key="1">
    <source>
        <dbReference type="SAM" id="Phobius"/>
    </source>
</evidence>
<keyword evidence="3" id="KW-1185">Reference proteome</keyword>
<protein>
    <recommendedName>
        <fullName evidence="4">Sugar transporter</fullName>
    </recommendedName>
</protein>
<dbReference type="RefSeq" id="WP_377177738.1">
    <property type="nucleotide sequence ID" value="NZ_JBHTMY010000003.1"/>
</dbReference>
<keyword evidence="1" id="KW-1133">Transmembrane helix</keyword>
<evidence type="ECO:0000313" key="3">
    <source>
        <dbReference type="Proteomes" id="UP001597201"/>
    </source>
</evidence>
<organism evidence="2 3">
    <name type="scientific">Namhaeicola litoreus</name>
    <dbReference type="NCBI Taxonomy" id="1052145"/>
    <lineage>
        <taxon>Bacteria</taxon>
        <taxon>Pseudomonadati</taxon>
        <taxon>Bacteroidota</taxon>
        <taxon>Flavobacteriia</taxon>
        <taxon>Flavobacteriales</taxon>
        <taxon>Flavobacteriaceae</taxon>
        <taxon>Namhaeicola</taxon>
    </lineage>
</organism>
<sequence>MIEVKVNRMPKWYMILAIVLLLWNLMGVGSFVQHIMISNSAEALAALPEEEATLYGKYPLWTHIAFAVSVIFGVLGCLGLLLKKKWSKPVFVISFVSIVIQMYHSLFIAKATDVYGPGAVTMPILVILVGLFLIWMADYGIKKGFLH</sequence>